<keyword evidence="4" id="KW-0732">Signal</keyword>
<sequence length="961" mass="103526">MPIAISNHRFSCFLATLLEISFSSASRQICEFIHRLRPSSSVISSIGSHSAATLSDLIELTRAPVRSRRCCCVVSKSADLDHQVGAAHKQAGIMSVNRITEADGSRPVDGWKAVGKSLEDVLTQREAMGDSLRMGLEALLTGGDLNDEEVRRQIRSMINPSPAVAKMIMSRSTVKEKDIRQFFADRMASAIRFLLYKGDWSRVNQLVLHGLIPQPELITILRDACQHIFKVTMVGRPEYLALVDTLIPLANINLTDDDSSPLSILCNAKAERALIDECVEKLLDGGALVGRFSLRQELPMPLVRQLIKVPDADLTDIRPNGDTILHTVINKMSLQDFTRPIVKPDGSYNPAVDAILTILRIHRQPDGSLLLLKEGRHYPDAPRVPEKVASMANLEGHLPLHRFIKKARECGGCGSATCSAAFDLVLEALFKRGGAPQGFTRNRADPANVHFVDPPVFLGWNEIVGSDWMHRWLHDKPLLRKLFANGMDANIRDTKGNTLLHRSIRQGSASREDVVGFLLSQGVDPSARNHAGETTLVMLYNLIATRPLAFEPAHLLSVLVSHGADIHDIRRHDGRPQSLLGLYRPPGIPTGGVRRGGPGSTPPPTISVSAEQCRAVSDAVASGDRNRLLGVLVNMCLMKTFWPVNSHIPRTPLWRDALFGSASPGRLMSYMHMGALIDPIPPDLRSRPATATVIRSTHPHITNRRTTGICRGARSESVMRWKGWTAAMSELTKDVPRDSPLGHFLTERLPESLMAQFYSYMLPPTFAALPSHLFPGDTPFHNACRGILSSHMHTMAAACAKGPGGLGTPGIELLIMACVIFLEPEILKEGLRVGIYEMIPPATPDPQQQQSQPSSSSSSSSGGAPLQSDASTALSDANAALSTLEASVEAIMTALRQAKEQAAVDGAANGGGGGGEAASSLNAGPPQQSNNNAATAAAAASEPTSSAGVGVRSSSAGGVDE</sequence>
<dbReference type="SUPFAM" id="SSF48403">
    <property type="entry name" value="Ankyrin repeat"/>
    <property type="match status" value="1"/>
</dbReference>
<organism evidence="5 6">
    <name type="scientific">Vitrella brassicaformis (strain CCMP3155)</name>
    <dbReference type="NCBI Taxonomy" id="1169540"/>
    <lineage>
        <taxon>Eukaryota</taxon>
        <taxon>Sar</taxon>
        <taxon>Alveolata</taxon>
        <taxon>Colpodellida</taxon>
        <taxon>Vitrellaceae</taxon>
        <taxon>Vitrella</taxon>
    </lineage>
</organism>
<evidence type="ECO:0000313" key="5">
    <source>
        <dbReference type="EMBL" id="CEM15505.1"/>
    </source>
</evidence>
<keyword evidence="2" id="KW-0040">ANK repeat</keyword>
<dbReference type="InterPro" id="IPR002110">
    <property type="entry name" value="Ankyrin_rpt"/>
</dbReference>
<dbReference type="Gene3D" id="1.25.40.20">
    <property type="entry name" value="Ankyrin repeat-containing domain"/>
    <property type="match status" value="1"/>
</dbReference>
<dbReference type="InterPro" id="IPR036770">
    <property type="entry name" value="Ankyrin_rpt-contain_sf"/>
</dbReference>
<dbReference type="VEuPathDB" id="CryptoDB:Vbra_15763"/>
<evidence type="ECO:0000313" key="6">
    <source>
        <dbReference type="Proteomes" id="UP000041254"/>
    </source>
</evidence>
<dbReference type="InParanoid" id="A0A0G4FNB3"/>
<dbReference type="EMBL" id="CDMY01000466">
    <property type="protein sequence ID" value="CEM15505.1"/>
    <property type="molecule type" value="Genomic_DNA"/>
</dbReference>
<dbReference type="PANTHER" id="PTHR24189">
    <property type="entry name" value="MYOTROPHIN"/>
    <property type="match status" value="1"/>
</dbReference>
<feature type="compositionally biased region" description="Low complexity" evidence="3">
    <location>
        <begin position="917"/>
        <end position="961"/>
    </location>
</feature>
<gene>
    <name evidence="5" type="ORF">Vbra_15763</name>
</gene>
<evidence type="ECO:0000256" key="4">
    <source>
        <dbReference type="SAM" id="SignalP"/>
    </source>
</evidence>
<dbReference type="InterPro" id="IPR050745">
    <property type="entry name" value="Multifunctional_regulatory"/>
</dbReference>
<keyword evidence="6" id="KW-1185">Reference proteome</keyword>
<feature type="compositionally biased region" description="Low complexity" evidence="3">
    <location>
        <begin position="846"/>
        <end position="861"/>
    </location>
</feature>
<dbReference type="AlphaFoldDB" id="A0A0G4FNB3"/>
<feature type="signal peptide" evidence="4">
    <location>
        <begin position="1"/>
        <end position="25"/>
    </location>
</feature>
<evidence type="ECO:0000256" key="3">
    <source>
        <dbReference type="SAM" id="MobiDB-lite"/>
    </source>
</evidence>
<feature type="region of interest" description="Disordered" evidence="3">
    <location>
        <begin position="905"/>
        <end position="961"/>
    </location>
</feature>
<dbReference type="PANTHER" id="PTHR24189:SF50">
    <property type="entry name" value="ANKYRIN REPEAT AND SOCS BOX PROTEIN 2"/>
    <property type="match status" value="1"/>
</dbReference>
<keyword evidence="1" id="KW-0677">Repeat</keyword>
<dbReference type="OrthoDB" id="21416at2759"/>
<proteinExistence type="predicted"/>
<feature type="chain" id="PRO_5005188842" evidence="4">
    <location>
        <begin position="26"/>
        <end position="961"/>
    </location>
</feature>
<protein>
    <submittedName>
        <fullName evidence="5">Uncharacterized protein</fullName>
    </submittedName>
</protein>
<reference evidence="5 6" key="1">
    <citation type="submission" date="2014-11" db="EMBL/GenBank/DDBJ databases">
        <authorList>
            <person name="Zhu J."/>
            <person name="Qi W."/>
            <person name="Song R."/>
        </authorList>
    </citation>
    <scope>NUCLEOTIDE SEQUENCE [LARGE SCALE GENOMIC DNA]</scope>
</reference>
<name>A0A0G4FNB3_VITBC</name>
<evidence type="ECO:0000256" key="2">
    <source>
        <dbReference type="ARBA" id="ARBA00023043"/>
    </source>
</evidence>
<accession>A0A0G4FNB3</accession>
<feature type="region of interest" description="Disordered" evidence="3">
    <location>
        <begin position="838"/>
        <end position="872"/>
    </location>
</feature>
<dbReference type="Pfam" id="PF00023">
    <property type="entry name" value="Ank"/>
    <property type="match status" value="1"/>
</dbReference>
<evidence type="ECO:0000256" key="1">
    <source>
        <dbReference type="ARBA" id="ARBA00022737"/>
    </source>
</evidence>
<dbReference type="Proteomes" id="UP000041254">
    <property type="component" value="Unassembled WGS sequence"/>
</dbReference>